<dbReference type="AlphaFoldDB" id="A0A1U9LJR7"/>
<reference evidence="1 2" key="1">
    <citation type="submission" date="2016-03" db="EMBL/GenBank/DDBJ databases">
        <title>Acetic acid bacteria sequencing.</title>
        <authorList>
            <person name="Brandt J."/>
            <person name="Jakob F."/>
            <person name="Vogel R.F."/>
        </authorList>
    </citation>
    <scope>NUCLEOTIDE SEQUENCE [LARGE SCALE GENOMIC DNA]</scope>
    <source>
        <strain evidence="1 2">TMW2.1084</strain>
        <plasmid evidence="2">pac1084_1</plasmid>
    </source>
</reference>
<protein>
    <recommendedName>
        <fullName evidence="3">Tyrosine specific protein phosphatases domain-containing protein</fullName>
    </recommendedName>
</protein>
<name>A0A1U9LJR7_9PROT</name>
<evidence type="ECO:0000313" key="2">
    <source>
        <dbReference type="Proteomes" id="UP000189055"/>
    </source>
</evidence>
<evidence type="ECO:0008006" key="3">
    <source>
        <dbReference type="Google" id="ProtNLM"/>
    </source>
</evidence>
<dbReference type="KEGG" id="aper:A0U91_16405"/>
<dbReference type="Gene3D" id="3.90.190.10">
    <property type="entry name" value="Protein tyrosine phosphatase superfamily"/>
    <property type="match status" value="1"/>
</dbReference>
<dbReference type="InterPro" id="IPR029021">
    <property type="entry name" value="Prot-tyrosine_phosphatase-like"/>
</dbReference>
<dbReference type="Proteomes" id="UP000189055">
    <property type="component" value="Plasmid pAC1084_1"/>
</dbReference>
<accession>A0A1U9LJR7</accession>
<organism evidence="1 2">
    <name type="scientific">Acetobacter persici</name>
    <dbReference type="NCBI Taxonomy" id="1076596"/>
    <lineage>
        <taxon>Bacteria</taxon>
        <taxon>Pseudomonadati</taxon>
        <taxon>Pseudomonadota</taxon>
        <taxon>Alphaproteobacteria</taxon>
        <taxon>Acetobacterales</taxon>
        <taxon>Acetobacteraceae</taxon>
        <taxon>Acetobacter</taxon>
    </lineage>
</organism>
<dbReference type="SUPFAM" id="SSF52799">
    <property type="entry name" value="(Phosphotyrosine protein) phosphatases II"/>
    <property type="match status" value="1"/>
</dbReference>
<proteinExistence type="predicted"/>
<evidence type="ECO:0000313" key="1">
    <source>
        <dbReference type="EMBL" id="AQT06589.1"/>
    </source>
</evidence>
<keyword evidence="1" id="KW-0614">Plasmid</keyword>
<geneLocation type="plasmid" evidence="2">
    <name>pac1084_1</name>
</geneLocation>
<gene>
    <name evidence="1" type="ORF">A0U91_16405</name>
</gene>
<dbReference type="EMBL" id="CP014688">
    <property type="protein sequence ID" value="AQT06589.1"/>
    <property type="molecule type" value="Genomic_DNA"/>
</dbReference>
<sequence length="181" mass="20280">MPRDETEEPFPQLPPLIRHHWCEIHDCHFAEADLSPLARRRTVSAFRDEYGSSTPHLITGLKTWLLLREIDRLIDEGQQSSKTLIAHCHGGVSRSQAAAYLTLCKILGPGQEERAMDALMSANHYALPNPMLVWQADRLMKRGGAMVAALQRSKDYPSRSQATGLTIDLKSQSISVGDFFI</sequence>